<feature type="compositionally biased region" description="Basic and acidic residues" evidence="1">
    <location>
        <begin position="317"/>
        <end position="329"/>
    </location>
</feature>
<dbReference type="EMBL" id="GITU01000320">
    <property type="protein sequence ID" value="MBC1169023.1"/>
    <property type="molecule type" value="Transcribed_RNA"/>
</dbReference>
<dbReference type="InterPro" id="IPR035979">
    <property type="entry name" value="RBD_domain_sf"/>
</dbReference>
<feature type="compositionally biased region" description="Basic and acidic residues" evidence="1">
    <location>
        <begin position="246"/>
        <end position="255"/>
    </location>
</feature>
<feature type="compositionally biased region" description="Basic residues" evidence="1">
    <location>
        <begin position="716"/>
        <end position="727"/>
    </location>
</feature>
<dbReference type="GO" id="GO:0071011">
    <property type="term" value="C:precatalytic spliceosome"/>
    <property type="evidence" value="ECO:0007669"/>
    <property type="project" value="TreeGrafter"/>
</dbReference>
<protein>
    <submittedName>
        <fullName evidence="2">Putative acinus induces apoptotic chromatin condensation</fullName>
    </submittedName>
</protein>
<evidence type="ECO:0000313" key="2">
    <source>
        <dbReference type="EMBL" id="MBC1169023.1"/>
    </source>
</evidence>
<dbReference type="PANTHER" id="PTHR46589">
    <property type="entry name" value="APOPTOTIC CHROMATIN CONDENSATION INDUCER IN THE NUCLEUS"/>
    <property type="match status" value="1"/>
</dbReference>
<feature type="compositionally biased region" description="Acidic residues" evidence="1">
    <location>
        <begin position="378"/>
        <end position="392"/>
    </location>
</feature>
<feature type="region of interest" description="Disordered" evidence="1">
    <location>
        <begin position="377"/>
        <end position="399"/>
    </location>
</feature>
<feature type="region of interest" description="Disordered" evidence="1">
    <location>
        <begin position="1"/>
        <end position="341"/>
    </location>
</feature>
<proteinExistence type="predicted"/>
<accession>A0A7G3ABX6</accession>
<feature type="compositionally biased region" description="Basic residues" evidence="1">
    <location>
        <begin position="58"/>
        <end position="70"/>
    </location>
</feature>
<dbReference type="VEuPathDB" id="VectorBase:LLONM1_006948"/>
<feature type="compositionally biased region" description="Basic and acidic residues" evidence="1">
    <location>
        <begin position="180"/>
        <end position="207"/>
    </location>
</feature>
<feature type="region of interest" description="Disordered" evidence="1">
    <location>
        <begin position="567"/>
        <end position="640"/>
    </location>
</feature>
<dbReference type="GO" id="GO:0008380">
    <property type="term" value="P:RNA splicing"/>
    <property type="evidence" value="ECO:0007669"/>
    <property type="project" value="TreeGrafter"/>
</dbReference>
<feature type="compositionally biased region" description="Basic and acidic residues" evidence="1">
    <location>
        <begin position="567"/>
        <end position="621"/>
    </location>
</feature>
<dbReference type="SUPFAM" id="SSF54928">
    <property type="entry name" value="RNA-binding domain, RBD"/>
    <property type="match status" value="1"/>
</dbReference>
<reference evidence="2" key="1">
    <citation type="journal article" date="2020" name="BMC">
        <title>Leishmania infection induces a limited differential gene expression in the sand fly midgut.</title>
        <authorList>
            <person name="Coutinho-Abreu I.V."/>
            <person name="Serafim T.D."/>
            <person name="Meneses C."/>
            <person name="Kamhawi S."/>
            <person name="Oliveira F."/>
            <person name="Valenzuela J.G."/>
        </authorList>
    </citation>
    <scope>NUCLEOTIDE SEQUENCE</scope>
    <source>
        <strain evidence="2">Jacobina</strain>
        <tissue evidence="2">Midgut</tissue>
    </source>
</reference>
<feature type="compositionally biased region" description="Acidic residues" evidence="1">
    <location>
        <begin position="99"/>
        <end position="130"/>
    </location>
</feature>
<feature type="compositionally biased region" description="Basic and acidic residues" evidence="1">
    <location>
        <begin position="274"/>
        <end position="284"/>
    </location>
</feature>
<dbReference type="InterPro" id="IPR012677">
    <property type="entry name" value="Nucleotide-bd_a/b_plait_sf"/>
</dbReference>
<evidence type="ECO:0000256" key="1">
    <source>
        <dbReference type="SAM" id="MobiDB-lite"/>
    </source>
</evidence>
<dbReference type="GO" id="GO:0003723">
    <property type="term" value="F:RNA binding"/>
    <property type="evidence" value="ECO:0007669"/>
    <property type="project" value="TreeGrafter"/>
</dbReference>
<dbReference type="Pfam" id="PF16294">
    <property type="entry name" value="RSB_motif"/>
    <property type="match status" value="1"/>
</dbReference>
<dbReference type="AlphaFoldDB" id="A0A7G3ABX6"/>
<feature type="compositionally biased region" description="Acidic residues" evidence="1">
    <location>
        <begin position="139"/>
        <end position="148"/>
    </location>
</feature>
<dbReference type="CDD" id="cd12432">
    <property type="entry name" value="RRM_ACINU"/>
    <property type="match status" value="1"/>
</dbReference>
<dbReference type="InterPro" id="IPR052793">
    <property type="entry name" value="EJC-associated_protein"/>
</dbReference>
<dbReference type="PANTHER" id="PTHR46589:SF1">
    <property type="entry name" value="APOPTOTIC CHROMATIN CONDENSATION INDUCER IN THE NUCLEUS"/>
    <property type="match status" value="1"/>
</dbReference>
<dbReference type="Gene3D" id="3.30.70.330">
    <property type="match status" value="1"/>
</dbReference>
<dbReference type="GO" id="GO:0061574">
    <property type="term" value="C:ASAP complex"/>
    <property type="evidence" value="ECO:0007669"/>
    <property type="project" value="TreeGrafter"/>
</dbReference>
<dbReference type="InterPro" id="IPR032552">
    <property type="entry name" value="RSB_motif"/>
</dbReference>
<sequence length="727" mass="83610">MRRKTKANASSESPEKGTATRRSTRRGRVSPPVEEVPVEYDKSEGDTSSENDEEYSPKKRRAVGRRKGRSKASSGSDREAKASKTRTRRRAAAKKIEEHVEEEEEEEEREEQREEQEAEVQEPIVEESTEAAESILPDEGNDDADQENGGEKVSIELVPAEPEPHVREDSESGFPQRTSSPEHCEYDEDVHMKTLSPEEPKNVREEGEAQSPRIEQREEDDAEEQRPVTPPEEQQQKESEDEDEKRDDASKRSSSPEEGELPDQSSKAGDSADEQSKESLEHNHSKSGQNTDDEEPAVVKKSPVKEVKSRPFIGKLTRNDGKAHVEEQAKKKRRWLSRKPSAQSILAISTDSLKPLIADVKPVPLVDVKLDLTSDTEGVIDDDDENGSEEETAMASPKEKRDIPILVEKSVDESVRVTTDAHPIGINRKILLVNDDVGKTVKPPSPPRNTSSCILYITNLVRPFTVLQLKGLLARTGRIVENGFWIDKIKSKCYVQYETEDQAVETRHALHGVRWPTSNPKCLHVDFGSDVDMMKAIESTAEDLTKHIDTGRGERIVVGWERDRVDGGAREQTTRPIREWDVGKKDDREKEKERDQRGRRERSKERDREDVKRNIEGGFGRERRRSPSPSPARKFKKENEPPIRLLDDLFRKTKATPSIYWLPLTPEQIAVKEETRRKNMQEHQRRLEELRKERNRERDRDRDRDRDRPDRDRSRRDRSRSRDRRYR</sequence>
<name>A0A7G3ABX6_LUTLO</name>
<dbReference type="InterPro" id="IPR034257">
    <property type="entry name" value="Acinus_RRM"/>
</dbReference>
<feature type="compositionally biased region" description="Basic and acidic residues" evidence="1">
    <location>
        <begin position="672"/>
        <end position="715"/>
    </location>
</feature>
<feature type="compositionally biased region" description="Basic residues" evidence="1">
    <location>
        <begin position="83"/>
        <end position="93"/>
    </location>
</feature>
<feature type="region of interest" description="Disordered" evidence="1">
    <location>
        <begin position="672"/>
        <end position="727"/>
    </location>
</feature>
<organism evidence="2">
    <name type="scientific">Lutzomyia longipalpis</name>
    <name type="common">Sand fly</name>
    <dbReference type="NCBI Taxonomy" id="7200"/>
    <lineage>
        <taxon>Eukaryota</taxon>
        <taxon>Metazoa</taxon>
        <taxon>Ecdysozoa</taxon>
        <taxon>Arthropoda</taxon>
        <taxon>Hexapoda</taxon>
        <taxon>Insecta</taxon>
        <taxon>Pterygota</taxon>
        <taxon>Neoptera</taxon>
        <taxon>Endopterygota</taxon>
        <taxon>Diptera</taxon>
        <taxon>Nematocera</taxon>
        <taxon>Psychodoidea</taxon>
        <taxon>Psychodidae</taxon>
        <taxon>Lutzomyia</taxon>
        <taxon>Lutzomyia</taxon>
    </lineage>
</organism>